<proteinExistence type="predicted"/>
<feature type="transmembrane region" description="Helical" evidence="1">
    <location>
        <begin position="92"/>
        <end position="119"/>
    </location>
</feature>
<keyword evidence="3" id="KW-1185">Reference proteome</keyword>
<keyword evidence="1" id="KW-1133">Transmembrane helix</keyword>
<feature type="transmembrane region" description="Helical" evidence="1">
    <location>
        <begin position="52"/>
        <end position="71"/>
    </location>
</feature>
<evidence type="ECO:0000256" key="1">
    <source>
        <dbReference type="SAM" id="Phobius"/>
    </source>
</evidence>
<organism evidence="2 3">
    <name type="scientific">Kwoniella europaea PYCC6329</name>
    <dbReference type="NCBI Taxonomy" id="1423913"/>
    <lineage>
        <taxon>Eukaryota</taxon>
        <taxon>Fungi</taxon>
        <taxon>Dikarya</taxon>
        <taxon>Basidiomycota</taxon>
        <taxon>Agaricomycotina</taxon>
        <taxon>Tremellomycetes</taxon>
        <taxon>Tremellales</taxon>
        <taxon>Cryptococcaceae</taxon>
        <taxon>Kwoniella</taxon>
    </lineage>
</organism>
<accession>A0AAX4KJ87</accession>
<keyword evidence="1" id="KW-0812">Transmembrane</keyword>
<feature type="transmembrane region" description="Helical" evidence="1">
    <location>
        <begin position="139"/>
        <end position="161"/>
    </location>
</feature>
<reference evidence="2 3" key="1">
    <citation type="submission" date="2024-01" db="EMBL/GenBank/DDBJ databases">
        <title>Comparative genomics of Cryptococcus and Kwoniella reveals pathogenesis evolution and contrasting modes of karyotype evolution via chromosome fusion or intercentromeric recombination.</title>
        <authorList>
            <person name="Coelho M.A."/>
            <person name="David-Palma M."/>
            <person name="Shea T."/>
            <person name="Bowers K."/>
            <person name="McGinley-Smith S."/>
            <person name="Mohammad A.W."/>
            <person name="Gnirke A."/>
            <person name="Yurkov A.M."/>
            <person name="Nowrousian M."/>
            <person name="Sun S."/>
            <person name="Cuomo C.A."/>
            <person name="Heitman J."/>
        </authorList>
    </citation>
    <scope>NUCLEOTIDE SEQUENCE [LARGE SCALE GENOMIC DNA]</scope>
    <source>
        <strain evidence="2 3">PYCC6329</strain>
    </source>
</reference>
<dbReference type="AlphaFoldDB" id="A0AAX4KJ87"/>
<sequence length="182" mass="19751">MKDTTDYKRPIVASMTFLHMCYLAFALVIYRYCGVWIASPALGSAGEVIKKVTYGIAIPGLWISSTVNQHLAAKYIFVRLLKGTEHLQKKTIVHWATWLGVSSVCGIAAFIIAEAIPFFGSLIGLLGAIAYAPMAKAKWVFHLGMLLIGVFMTVGGAYAMVKSIMNDYAIGQVSSAFSCADK</sequence>
<protein>
    <recommendedName>
        <fullName evidence="4">Amino acid transporter transmembrane domain-containing protein</fullName>
    </recommendedName>
</protein>
<evidence type="ECO:0000313" key="2">
    <source>
        <dbReference type="EMBL" id="WWD05348.1"/>
    </source>
</evidence>
<evidence type="ECO:0008006" key="4">
    <source>
        <dbReference type="Google" id="ProtNLM"/>
    </source>
</evidence>
<gene>
    <name evidence="2" type="ORF">V865_003421</name>
</gene>
<keyword evidence="1" id="KW-0472">Membrane</keyword>
<evidence type="ECO:0000313" key="3">
    <source>
        <dbReference type="Proteomes" id="UP001358614"/>
    </source>
</evidence>
<dbReference type="EMBL" id="CP144089">
    <property type="protein sequence ID" value="WWD05348.1"/>
    <property type="molecule type" value="Genomic_DNA"/>
</dbReference>
<feature type="transmembrane region" description="Helical" evidence="1">
    <location>
        <begin position="12"/>
        <end position="32"/>
    </location>
</feature>
<dbReference type="Proteomes" id="UP001358614">
    <property type="component" value="Chromosome 1"/>
</dbReference>
<dbReference type="RefSeq" id="XP_066083315.1">
    <property type="nucleotide sequence ID" value="XM_066227218.1"/>
</dbReference>
<dbReference type="KEGG" id="ker:91102225"/>
<name>A0AAX4KJ87_9TREE</name>
<dbReference type="GeneID" id="91102225"/>